<dbReference type="GO" id="GO:0044550">
    <property type="term" value="P:secondary metabolite biosynthetic process"/>
    <property type="evidence" value="ECO:0007669"/>
    <property type="project" value="TreeGrafter"/>
</dbReference>
<keyword evidence="4" id="KW-0511">Multifunctional enzyme</keyword>
<dbReference type="InParanoid" id="D8PRG5"/>
<name>D8PRG5_SCHCM</name>
<feature type="domain" description="Carrier" evidence="5">
    <location>
        <begin position="204"/>
        <end position="278"/>
    </location>
</feature>
<dbReference type="InterPro" id="IPR045851">
    <property type="entry name" value="AMP-bd_C_sf"/>
</dbReference>
<evidence type="ECO:0000313" key="6">
    <source>
        <dbReference type="EMBL" id="EFJ01786.1"/>
    </source>
</evidence>
<evidence type="ECO:0000256" key="1">
    <source>
        <dbReference type="ARBA" id="ARBA00022450"/>
    </source>
</evidence>
<protein>
    <recommendedName>
        <fullName evidence="5">Carrier domain-containing protein</fullName>
    </recommendedName>
</protein>
<dbReference type="Pfam" id="PF00668">
    <property type="entry name" value="Condensation"/>
    <property type="match status" value="1"/>
</dbReference>
<dbReference type="InterPro" id="IPR023213">
    <property type="entry name" value="CAT-like_dom_sf"/>
</dbReference>
<dbReference type="InterPro" id="IPR020845">
    <property type="entry name" value="AMP-binding_CS"/>
</dbReference>
<keyword evidence="7" id="KW-1185">Reference proteome</keyword>
<dbReference type="Gene3D" id="3.30.559.10">
    <property type="entry name" value="Chloramphenicol acetyltransferase-like domain"/>
    <property type="match status" value="1"/>
</dbReference>
<keyword evidence="2" id="KW-0597">Phosphoprotein</keyword>
<dbReference type="PROSITE" id="PS00455">
    <property type="entry name" value="AMP_BINDING"/>
    <property type="match status" value="1"/>
</dbReference>
<dbReference type="HOGENOM" id="CLU_000022_2_4_1"/>
<gene>
    <name evidence="6" type="ORF">SCHCODRAFT_47639</name>
</gene>
<dbReference type="CDD" id="cd19531">
    <property type="entry name" value="LCL_NRPS-like"/>
    <property type="match status" value="1"/>
</dbReference>
<keyword evidence="1" id="KW-0596">Phosphopantetheine</keyword>
<dbReference type="OrthoDB" id="408177at2759"/>
<dbReference type="GeneID" id="9588111"/>
<evidence type="ECO:0000259" key="5">
    <source>
        <dbReference type="PROSITE" id="PS50075"/>
    </source>
</evidence>
<accession>D8PRG5</accession>
<dbReference type="GO" id="GO:0031177">
    <property type="term" value="F:phosphopantetheine binding"/>
    <property type="evidence" value="ECO:0007669"/>
    <property type="project" value="TreeGrafter"/>
</dbReference>
<dbReference type="InterPro" id="IPR036736">
    <property type="entry name" value="ACP-like_sf"/>
</dbReference>
<dbReference type="KEGG" id="scm:SCHCO_02666870"/>
<dbReference type="SUPFAM" id="SSF52777">
    <property type="entry name" value="CoA-dependent acyltransferases"/>
    <property type="match status" value="2"/>
</dbReference>
<reference evidence="6 7" key="1">
    <citation type="journal article" date="2010" name="Nat. Biotechnol.">
        <title>Genome sequence of the model mushroom Schizophyllum commune.</title>
        <authorList>
            <person name="Ohm R.A."/>
            <person name="de Jong J.F."/>
            <person name="Lugones L.G."/>
            <person name="Aerts A."/>
            <person name="Kothe E."/>
            <person name="Stajich J.E."/>
            <person name="de Vries R.P."/>
            <person name="Record E."/>
            <person name="Levasseur A."/>
            <person name="Baker S.E."/>
            <person name="Bartholomew K.A."/>
            <person name="Coutinho P.M."/>
            <person name="Erdmann S."/>
            <person name="Fowler T.J."/>
            <person name="Gathman A.C."/>
            <person name="Lombard V."/>
            <person name="Henrissat B."/>
            <person name="Knabe N."/>
            <person name="Kuees U."/>
            <person name="Lilly W.W."/>
            <person name="Lindquist E."/>
            <person name="Lucas S."/>
            <person name="Magnuson J.K."/>
            <person name="Piumi F."/>
            <person name="Raudaskoski M."/>
            <person name="Salamov A."/>
            <person name="Schmutz J."/>
            <person name="Schwarze F.W.M.R."/>
            <person name="vanKuyk P.A."/>
            <person name="Horton J.S."/>
            <person name="Grigoriev I.V."/>
            <person name="Woesten H.A.B."/>
        </authorList>
    </citation>
    <scope>NUCLEOTIDE SEQUENCE [LARGE SCALE GENOMIC DNA]</scope>
    <source>
        <strain evidence="7">H4-8 / FGSC 9210</strain>
    </source>
</reference>
<dbReference type="SUPFAM" id="SSF56801">
    <property type="entry name" value="Acetyl-CoA synthetase-like"/>
    <property type="match status" value="2"/>
</dbReference>
<keyword evidence="3" id="KW-0436">Ligase</keyword>
<dbReference type="Pfam" id="PF00550">
    <property type="entry name" value="PP-binding"/>
    <property type="match status" value="1"/>
</dbReference>
<dbReference type="EMBL" id="GL377302">
    <property type="protein sequence ID" value="EFJ01786.1"/>
    <property type="molecule type" value="Genomic_DNA"/>
</dbReference>
<dbReference type="PANTHER" id="PTHR45527:SF1">
    <property type="entry name" value="FATTY ACID SYNTHASE"/>
    <property type="match status" value="1"/>
</dbReference>
<dbReference type="eggNOG" id="KOG1178">
    <property type="taxonomic scope" value="Eukaryota"/>
</dbReference>
<evidence type="ECO:0000256" key="4">
    <source>
        <dbReference type="ARBA" id="ARBA00023268"/>
    </source>
</evidence>
<evidence type="ECO:0000256" key="3">
    <source>
        <dbReference type="ARBA" id="ARBA00022598"/>
    </source>
</evidence>
<dbReference type="Gene3D" id="1.10.1200.10">
    <property type="entry name" value="ACP-like"/>
    <property type="match status" value="1"/>
</dbReference>
<dbReference type="PROSITE" id="PS00012">
    <property type="entry name" value="PHOSPHOPANTETHEINE"/>
    <property type="match status" value="1"/>
</dbReference>
<dbReference type="OMA" id="YGRFHRS"/>
<proteinExistence type="predicted"/>
<feature type="non-terminal residue" evidence="6">
    <location>
        <position position="1"/>
    </location>
</feature>
<dbReference type="InterPro" id="IPR006162">
    <property type="entry name" value="Ppantetheine_attach_site"/>
</dbReference>
<evidence type="ECO:0000256" key="2">
    <source>
        <dbReference type="ARBA" id="ARBA00022553"/>
    </source>
</evidence>
<dbReference type="PANTHER" id="PTHR45527">
    <property type="entry name" value="NONRIBOSOMAL PEPTIDE SYNTHETASE"/>
    <property type="match status" value="1"/>
</dbReference>
<dbReference type="PROSITE" id="PS50075">
    <property type="entry name" value="CARRIER"/>
    <property type="match status" value="1"/>
</dbReference>
<evidence type="ECO:0000313" key="7">
    <source>
        <dbReference type="Proteomes" id="UP000007431"/>
    </source>
</evidence>
<dbReference type="Gene3D" id="3.30.300.30">
    <property type="match status" value="1"/>
</dbReference>
<dbReference type="Gene3D" id="2.30.38.10">
    <property type="entry name" value="Luciferase, Domain 3"/>
    <property type="match status" value="1"/>
</dbReference>
<dbReference type="STRING" id="578458.D8PRG5"/>
<dbReference type="GO" id="GO:0043041">
    <property type="term" value="P:amino acid activation for nonribosomal peptide biosynthetic process"/>
    <property type="evidence" value="ECO:0007669"/>
    <property type="project" value="TreeGrafter"/>
</dbReference>
<dbReference type="InterPro" id="IPR009081">
    <property type="entry name" value="PP-bd_ACP"/>
</dbReference>
<dbReference type="Pfam" id="PF00501">
    <property type="entry name" value="AMP-binding"/>
    <property type="match status" value="1"/>
</dbReference>
<dbReference type="AlphaFoldDB" id="D8PRG5"/>
<dbReference type="Proteomes" id="UP000007431">
    <property type="component" value="Unassembled WGS sequence"/>
</dbReference>
<dbReference type="SUPFAM" id="SSF47336">
    <property type="entry name" value="ACP-like"/>
    <property type="match status" value="1"/>
</dbReference>
<organism evidence="7">
    <name type="scientific">Schizophyllum commune (strain H4-8 / FGSC 9210)</name>
    <name type="common">Split gill fungus</name>
    <dbReference type="NCBI Taxonomy" id="578458"/>
    <lineage>
        <taxon>Eukaryota</taxon>
        <taxon>Fungi</taxon>
        <taxon>Dikarya</taxon>
        <taxon>Basidiomycota</taxon>
        <taxon>Agaricomycotina</taxon>
        <taxon>Agaricomycetes</taxon>
        <taxon>Agaricomycetidae</taxon>
        <taxon>Agaricales</taxon>
        <taxon>Schizophyllaceae</taxon>
        <taxon>Schizophyllum</taxon>
    </lineage>
</organism>
<dbReference type="Gene3D" id="3.30.559.30">
    <property type="entry name" value="Nonribosomal peptide synthetase, condensation domain"/>
    <property type="match status" value="1"/>
</dbReference>
<dbReference type="InterPro" id="IPR001242">
    <property type="entry name" value="Condensation_dom"/>
</dbReference>
<dbReference type="InterPro" id="IPR000873">
    <property type="entry name" value="AMP-dep_synth/lig_dom"/>
</dbReference>
<dbReference type="GO" id="GO:0016874">
    <property type="term" value="F:ligase activity"/>
    <property type="evidence" value="ECO:0007669"/>
    <property type="project" value="UniProtKB-KW"/>
</dbReference>
<dbReference type="GO" id="GO:0005737">
    <property type="term" value="C:cytoplasm"/>
    <property type="evidence" value="ECO:0007669"/>
    <property type="project" value="TreeGrafter"/>
</dbReference>
<sequence length="1067" mass="118456">DAQLRLLPVGAVGDLYLGGDGLARGYGDEEQTRRAFVIAQPTGSPLRLYRTGDRARWRTADGQIEFMGRSDNQIKLRGQRIELGEIEHAIRQHPSVQTATTTLLERENVDKAIVAFIVPRSAEEASQLTEDDKVDGWAQIFDSDTYAAVQDDYLRSKLPSYMIPSPFEVIRQFPVTVNGKVDKRGLLAMISGKDDLRVQVAHVDPSTDLDATLVESRASAEGLQATPSPSFFDVGGHSLLATKVVSRLRRILNLQVGVRDLFNLPSARKLGIELSTRQGSSSSAQGPISRLSPGDFAPLSASQARLMFLDQLNPGNNWWYINVPLRLRGNVNFDALQQAFNDLRQRHEALRSTFPIVDGSPAMKVLDFDPLPLSYTSFRQMPDPEAALAGALKLENDKAFNLAFDIPFRIHLFALRDDEHVLSLTLHHIVYDGFSLDIIKRELAELYSCALIGTSHSLPSLPIQYRDYAAWLHEPAQQAEQQRQQEFWKQELGGSVPAEFPPDYARPRVLGYEAGLQKFNISTSTSIRLEETCKTLGTTPFMTLLAVFRILHYRMTGVPDALIGTLNGNRSRKEIEGLIGFFVDTQALRILVDDTTTFAGLAQGTREVVTKAFEHADVSFDRIVDSLHPARDLSRNPVVQVIFAVHSFNYDSWDVFPSVETTASDPRPTTRMDLELHIYKRASDNTYEGHLLYNLGLYSEAWAKNFTSAFLDLLNSALAHLDIPVADLVFCDAPQGLRERGLLSPNRTDYPQDMTVVDLFHEMVTEYPSHVAVVDGTGSYTYQQIDAASEGIAELVLEYLPSQVAESTVGIFSQRSALNVAAMYGVLKAGLAYVPLDPALPTARLRDLLEDNTGPKLLLQCTSQNLPELDVEGCTVLDINDFLQPNRLLASGIRKLHGHHSRLPVHPRSLAYIMFTSGSTGRPKGVMVEHRGIVRLVRNTNITDIQPGQRVAHLSALSFDALTFEIFSTLSNGGTLVTLDKMTLLNSKALATFAEEQKIEIAYMTAALFSQFVRSSPRFLTQLDLIITGGDVVEVEDVAEAYRLAVKRVIDAFGPTEVVLHQRSYAY</sequence>
<dbReference type="VEuPathDB" id="FungiDB:SCHCODRAFT_02666870"/>
<dbReference type="Gene3D" id="3.40.50.980">
    <property type="match status" value="2"/>
</dbReference>